<gene>
    <name evidence="3" type="ORF">RM764_36680</name>
</gene>
<protein>
    <submittedName>
        <fullName evidence="3">Uncharacterized protein</fullName>
    </submittedName>
</protein>
<keyword evidence="2" id="KW-1133">Transmembrane helix</keyword>
<dbReference type="RefSeq" id="WP_311699905.1">
    <property type="nucleotide sequence ID" value="NZ_JAVREY010000075.1"/>
</dbReference>
<proteinExistence type="predicted"/>
<feature type="compositionally biased region" description="Pro residues" evidence="1">
    <location>
        <begin position="157"/>
        <end position="166"/>
    </location>
</feature>
<organism evidence="3 4">
    <name type="scientific">Streptomyces gibsoniae</name>
    <dbReference type="NCBI Taxonomy" id="3075529"/>
    <lineage>
        <taxon>Bacteria</taxon>
        <taxon>Bacillati</taxon>
        <taxon>Actinomycetota</taxon>
        <taxon>Actinomycetes</taxon>
        <taxon>Kitasatosporales</taxon>
        <taxon>Streptomycetaceae</taxon>
        <taxon>Streptomyces</taxon>
    </lineage>
</organism>
<feature type="region of interest" description="Disordered" evidence="1">
    <location>
        <begin position="135"/>
        <end position="166"/>
    </location>
</feature>
<sequence>MDWTVPADGSLPERPYRIAVFAPIATRAQHLALGWLARRPARRIPLGLVAVRIATAVALALSLAAVTLALTHGVPLSIVLPAAALTPLLVERLSDRLDVRASGHVRIVDADAACDYLQRLAALYAGVAAGCRPQRRSRAAARRRNRPPPTVQHSRPAPAPRHPLSL</sequence>
<keyword evidence="2" id="KW-0472">Membrane</keyword>
<name>A0ABU2U5V4_9ACTN</name>
<accession>A0ABU2U5V4</accession>
<comment type="caution">
    <text evidence="3">The sequence shown here is derived from an EMBL/GenBank/DDBJ whole genome shotgun (WGS) entry which is preliminary data.</text>
</comment>
<evidence type="ECO:0000256" key="2">
    <source>
        <dbReference type="SAM" id="Phobius"/>
    </source>
</evidence>
<evidence type="ECO:0000313" key="4">
    <source>
        <dbReference type="Proteomes" id="UP001183809"/>
    </source>
</evidence>
<feature type="compositionally biased region" description="Basic residues" evidence="1">
    <location>
        <begin position="135"/>
        <end position="146"/>
    </location>
</feature>
<keyword evidence="4" id="KW-1185">Reference proteome</keyword>
<evidence type="ECO:0000313" key="3">
    <source>
        <dbReference type="EMBL" id="MDT0468460.1"/>
    </source>
</evidence>
<keyword evidence="2" id="KW-0812">Transmembrane</keyword>
<evidence type="ECO:0000256" key="1">
    <source>
        <dbReference type="SAM" id="MobiDB-lite"/>
    </source>
</evidence>
<feature type="transmembrane region" description="Helical" evidence="2">
    <location>
        <begin position="49"/>
        <end position="68"/>
    </location>
</feature>
<reference evidence="4" key="1">
    <citation type="submission" date="2023-07" db="EMBL/GenBank/DDBJ databases">
        <title>30 novel species of actinomycetes from the DSMZ collection.</title>
        <authorList>
            <person name="Nouioui I."/>
        </authorList>
    </citation>
    <scope>NUCLEOTIDE SEQUENCE [LARGE SCALE GENOMIC DNA]</scope>
    <source>
        <strain evidence="4">DSM 41699</strain>
    </source>
</reference>
<dbReference type="Proteomes" id="UP001183809">
    <property type="component" value="Unassembled WGS sequence"/>
</dbReference>
<dbReference type="EMBL" id="JAVREY010000075">
    <property type="protein sequence ID" value="MDT0468460.1"/>
    <property type="molecule type" value="Genomic_DNA"/>
</dbReference>